<feature type="domain" description="Carboxylesterase type B" evidence="7">
    <location>
        <begin position="19"/>
        <end position="535"/>
    </location>
</feature>
<dbReference type="InterPro" id="IPR002018">
    <property type="entry name" value="CarbesteraseB"/>
</dbReference>
<dbReference type="Proteomes" id="UP001153636">
    <property type="component" value="Chromosome 4"/>
</dbReference>
<dbReference type="Gene3D" id="3.40.50.1820">
    <property type="entry name" value="alpha/beta hydrolase"/>
    <property type="match status" value="1"/>
</dbReference>
<evidence type="ECO:0000256" key="2">
    <source>
        <dbReference type="ARBA" id="ARBA00022487"/>
    </source>
</evidence>
<keyword evidence="6" id="KW-0732">Signal</keyword>
<dbReference type="EC" id="3.1.1.-" evidence="6"/>
<dbReference type="EMBL" id="OV651816">
    <property type="protein sequence ID" value="CAH1109554.1"/>
    <property type="molecule type" value="Genomic_DNA"/>
</dbReference>
<evidence type="ECO:0000256" key="5">
    <source>
        <dbReference type="ARBA" id="ARBA00023180"/>
    </source>
</evidence>
<keyword evidence="9" id="KW-1185">Reference proteome</keyword>
<dbReference type="Pfam" id="PF00135">
    <property type="entry name" value="COesterase"/>
    <property type="match status" value="1"/>
</dbReference>
<keyword evidence="4" id="KW-1015">Disulfide bond</keyword>
<name>A0A9P0D2Z8_9CUCU</name>
<dbReference type="InterPro" id="IPR029058">
    <property type="entry name" value="AB_hydrolase_fold"/>
</dbReference>
<evidence type="ECO:0000256" key="3">
    <source>
        <dbReference type="ARBA" id="ARBA00022801"/>
    </source>
</evidence>
<evidence type="ECO:0000313" key="8">
    <source>
        <dbReference type="EMBL" id="CAH1109554.1"/>
    </source>
</evidence>
<dbReference type="AlphaFoldDB" id="A0A9P0D2Z8"/>
<feature type="chain" id="PRO_5040532738" description="Carboxylic ester hydrolase" evidence="6">
    <location>
        <begin position="19"/>
        <end position="555"/>
    </location>
</feature>
<dbReference type="PROSITE" id="PS00941">
    <property type="entry name" value="CARBOXYLESTERASE_B_2"/>
    <property type="match status" value="1"/>
</dbReference>
<dbReference type="InterPro" id="IPR019826">
    <property type="entry name" value="Carboxylesterase_B_AS"/>
</dbReference>
<sequence length="555" mass="62666">MILTGFLCFFATLICVKGQQVTIPNGVIQGRQEYSQRGISFFAFQQIPFAKPPIGPLRFKEPVPAEPWEGVLDATKNDKMCFQQSNNTNPLENEDCLYLNVYTPIEPSTNVSLPVMYYIYGGGFVNGVGNFDNVGPHYFMEHEIVVVTINYRVGAFGFLSTGDTVIPGNYGLKDQQLGLKWVQENIKYFGGDPSKVTIFGQSAGGASVTFQIMSPKSQGLFRAGISQSGSTLCPWAYQRHHKDIAYSLAGYLNPNFNPNTSSKELLEYLQSVPAKTLNDAASVDFPTIWYNNQIIQGFVFTPVIEPEHENAFITERMYDALENGQMQKVPLMIGICSEEMIWDASDVDGFCTWTTRAVDNNVTLLVNDNMQLTDDDQRQNAGEAIKQIYTDSSFQEHPGKLIQFFSDTSFGRPIIHHAKVQSRFSDVYFYQFSYVGSMPGEHSYVPEANRVAHGDDNSYLWVYYNNSNLNTMPEDDILTSERYVTLFTNFAKNLDPVSEKTDILGINKWPKLESNEFQYLDINTTLTIKKDLKKSVHDGWVQVYNTLAVKPFDTF</sequence>
<comment type="similarity">
    <text evidence="1 6">Belongs to the type-B carboxylesterase/lipase family.</text>
</comment>
<dbReference type="SUPFAM" id="SSF53474">
    <property type="entry name" value="alpha/beta-Hydrolases"/>
    <property type="match status" value="1"/>
</dbReference>
<evidence type="ECO:0000256" key="6">
    <source>
        <dbReference type="RuleBase" id="RU361235"/>
    </source>
</evidence>
<dbReference type="InterPro" id="IPR019819">
    <property type="entry name" value="Carboxylesterase_B_CS"/>
</dbReference>
<dbReference type="GO" id="GO:0052689">
    <property type="term" value="F:carboxylic ester hydrolase activity"/>
    <property type="evidence" value="ECO:0007669"/>
    <property type="project" value="UniProtKB-KW"/>
</dbReference>
<organism evidence="8 9">
    <name type="scientific">Psylliodes chrysocephalus</name>
    <dbReference type="NCBI Taxonomy" id="3402493"/>
    <lineage>
        <taxon>Eukaryota</taxon>
        <taxon>Metazoa</taxon>
        <taxon>Ecdysozoa</taxon>
        <taxon>Arthropoda</taxon>
        <taxon>Hexapoda</taxon>
        <taxon>Insecta</taxon>
        <taxon>Pterygota</taxon>
        <taxon>Neoptera</taxon>
        <taxon>Endopterygota</taxon>
        <taxon>Coleoptera</taxon>
        <taxon>Polyphaga</taxon>
        <taxon>Cucujiformia</taxon>
        <taxon>Chrysomeloidea</taxon>
        <taxon>Chrysomelidae</taxon>
        <taxon>Galerucinae</taxon>
        <taxon>Alticini</taxon>
        <taxon>Psylliodes</taxon>
    </lineage>
</organism>
<keyword evidence="3 6" id="KW-0378">Hydrolase</keyword>
<proteinExistence type="inferred from homology"/>
<evidence type="ECO:0000256" key="1">
    <source>
        <dbReference type="ARBA" id="ARBA00005964"/>
    </source>
</evidence>
<evidence type="ECO:0000259" key="7">
    <source>
        <dbReference type="Pfam" id="PF00135"/>
    </source>
</evidence>
<keyword evidence="5" id="KW-0325">Glycoprotein</keyword>
<accession>A0A9P0D2Z8</accession>
<dbReference type="OrthoDB" id="19653at2759"/>
<keyword evidence="2" id="KW-0719">Serine esterase</keyword>
<evidence type="ECO:0000313" key="9">
    <source>
        <dbReference type="Proteomes" id="UP001153636"/>
    </source>
</evidence>
<reference evidence="8" key="1">
    <citation type="submission" date="2022-01" db="EMBL/GenBank/DDBJ databases">
        <authorList>
            <person name="King R."/>
        </authorList>
    </citation>
    <scope>NUCLEOTIDE SEQUENCE</scope>
</reference>
<evidence type="ECO:0000256" key="4">
    <source>
        <dbReference type="ARBA" id="ARBA00023157"/>
    </source>
</evidence>
<dbReference type="PROSITE" id="PS00122">
    <property type="entry name" value="CARBOXYLESTERASE_B_1"/>
    <property type="match status" value="1"/>
</dbReference>
<gene>
    <name evidence="8" type="ORF">PSYICH_LOCUS10407</name>
</gene>
<dbReference type="PANTHER" id="PTHR43142:SF1">
    <property type="entry name" value="CARBOXYLIC ESTER HYDROLASE"/>
    <property type="match status" value="1"/>
</dbReference>
<protein>
    <recommendedName>
        <fullName evidence="6">Carboxylic ester hydrolase</fullName>
        <ecNumber evidence="6">3.1.1.-</ecNumber>
    </recommendedName>
</protein>
<feature type="signal peptide" evidence="6">
    <location>
        <begin position="1"/>
        <end position="18"/>
    </location>
</feature>
<dbReference type="PANTHER" id="PTHR43142">
    <property type="entry name" value="CARBOXYLIC ESTER HYDROLASE"/>
    <property type="match status" value="1"/>
</dbReference>